<feature type="transmembrane region" description="Helical" evidence="1">
    <location>
        <begin position="285"/>
        <end position="308"/>
    </location>
</feature>
<protein>
    <recommendedName>
        <fullName evidence="4">TIGR00341 family protein</fullName>
    </recommendedName>
</protein>
<dbReference type="KEGG" id="hdf:AArcSl_1806"/>
<keyword evidence="1" id="KW-1133">Transmembrane helix</keyword>
<keyword evidence="1" id="KW-0472">Membrane</keyword>
<feature type="transmembrane region" description="Helical" evidence="1">
    <location>
        <begin position="359"/>
        <end position="379"/>
    </location>
</feature>
<evidence type="ECO:0000256" key="1">
    <source>
        <dbReference type="SAM" id="Phobius"/>
    </source>
</evidence>
<sequence>MVPDKRVGGDSIGRTAVVGCRSPTSSADRGLYRKAAESGGVRLVQITIPSGKQQAVLDTLEEEGIDYVLTDETSSREATSVVTFPVPKSAVEHVLEQLREVGIDESTYTVIVSAETVISRHFDELSEKYAEEEDHSEELISREELTTKAEELARSTPTYVIMTVVSAVIATAGLLLDSPATVVGSMVIAPLIGPAMSASIGTVVDDQELFRQGVRMQALGIGLSIGASALFASFLRATNLVPPGIDLLELSEVAERVAPNVLALAVALGAGVAGILSLTTGVSSALVGVMIAVALIPPAATAGLGIAYMDPSLAFGSTILVFVNVLSINFAALLVLWYEGYRPKSWFREEQARSAMLKRAAMLAVAIAVLSMFLGGVTYDGYVAATTEQEIRDGVADELAAVDDSLSLVELDIRRTGTIPPQTTERVVVTVGYPPGDPPDPLAERLDARIEAVTGTDVTVEVRYVLRETT</sequence>
<dbReference type="NCBIfam" id="TIGR00341">
    <property type="entry name" value="TIGR00341 family protein"/>
    <property type="match status" value="1"/>
</dbReference>
<evidence type="ECO:0000313" key="3">
    <source>
        <dbReference type="Proteomes" id="UP000263012"/>
    </source>
</evidence>
<organism evidence="2 3">
    <name type="scientific">Halalkaliarchaeum desulfuricum</name>
    <dbReference type="NCBI Taxonomy" id="2055893"/>
    <lineage>
        <taxon>Archaea</taxon>
        <taxon>Methanobacteriati</taxon>
        <taxon>Methanobacteriota</taxon>
        <taxon>Stenosarchaea group</taxon>
        <taxon>Halobacteria</taxon>
        <taxon>Halobacteriales</taxon>
        <taxon>Haloferacaceae</taxon>
        <taxon>Halalkaliarchaeum</taxon>
    </lineage>
</organism>
<feature type="transmembrane region" description="Helical" evidence="1">
    <location>
        <begin position="182"/>
        <end position="204"/>
    </location>
</feature>
<feature type="transmembrane region" description="Helical" evidence="1">
    <location>
        <begin position="158"/>
        <end position="176"/>
    </location>
</feature>
<reference evidence="3" key="1">
    <citation type="submission" date="2017-11" db="EMBL/GenBank/DDBJ databases">
        <title>Phenotypic and genomic properties of facultatively anaerobic sulfur-reducing natronoarchaea from hypersaline soda lakes.</title>
        <authorList>
            <person name="Sorokin D.Y."/>
            <person name="Kublanov I.V."/>
            <person name="Roman P."/>
            <person name="Sinninghe Damste J.S."/>
            <person name="Golyshin P.N."/>
            <person name="Rojo D."/>
            <person name="Ciordia S."/>
            <person name="Mena M.D.C."/>
            <person name="Ferrer M."/>
            <person name="Messina E."/>
            <person name="Smedile F."/>
            <person name="La Spada G."/>
            <person name="La Cono V."/>
            <person name="Yakimov M.M."/>
        </authorList>
    </citation>
    <scope>NUCLEOTIDE SEQUENCE [LARGE SCALE GENOMIC DNA]</scope>
    <source>
        <strain evidence="3">AArc-Sl</strain>
    </source>
</reference>
<dbReference type="InterPro" id="IPR005240">
    <property type="entry name" value="DUF389"/>
</dbReference>
<dbReference type="Proteomes" id="UP000263012">
    <property type="component" value="Chromosome"/>
</dbReference>
<dbReference type="EMBL" id="CP025066">
    <property type="protein sequence ID" value="AUX09432.1"/>
    <property type="molecule type" value="Genomic_DNA"/>
</dbReference>
<dbReference type="PANTHER" id="PTHR20992">
    <property type="entry name" value="AT15442P-RELATED"/>
    <property type="match status" value="1"/>
</dbReference>
<dbReference type="Pfam" id="PF04087">
    <property type="entry name" value="DUF389"/>
    <property type="match status" value="1"/>
</dbReference>
<keyword evidence="1" id="KW-0812">Transmembrane</keyword>
<gene>
    <name evidence="2" type="ORF">AArcSl_1806</name>
</gene>
<feature type="transmembrane region" description="Helical" evidence="1">
    <location>
        <begin position="314"/>
        <end position="338"/>
    </location>
</feature>
<dbReference type="AlphaFoldDB" id="A0A343TK10"/>
<dbReference type="PANTHER" id="PTHR20992:SF9">
    <property type="entry name" value="AT15442P-RELATED"/>
    <property type="match status" value="1"/>
</dbReference>
<proteinExistence type="predicted"/>
<evidence type="ECO:0000313" key="2">
    <source>
        <dbReference type="EMBL" id="AUX09432.1"/>
    </source>
</evidence>
<name>A0A343TK10_9EURY</name>
<evidence type="ECO:0008006" key="4">
    <source>
        <dbReference type="Google" id="ProtNLM"/>
    </source>
</evidence>
<feature type="transmembrane region" description="Helical" evidence="1">
    <location>
        <begin position="257"/>
        <end position="278"/>
    </location>
</feature>
<feature type="transmembrane region" description="Helical" evidence="1">
    <location>
        <begin position="216"/>
        <end position="237"/>
    </location>
</feature>
<keyword evidence="3" id="KW-1185">Reference proteome</keyword>
<accession>A0A343TK10</accession>